<name>A0A815WUH2_ADIRI</name>
<dbReference type="InterPro" id="IPR008993">
    <property type="entry name" value="TIMP-like_OB-fold"/>
</dbReference>
<keyword evidence="2" id="KW-0732">Signal</keyword>
<dbReference type="AlphaFoldDB" id="A0A815WUH2"/>
<dbReference type="PROSITE" id="PS51257">
    <property type="entry name" value="PROKAR_LIPOPROTEIN"/>
    <property type="match status" value="1"/>
</dbReference>
<dbReference type="Proteomes" id="UP000663828">
    <property type="component" value="Unassembled WGS sequence"/>
</dbReference>
<keyword evidence="5" id="KW-1185">Reference proteome</keyword>
<evidence type="ECO:0000313" key="5">
    <source>
        <dbReference type="Proteomes" id="UP000663828"/>
    </source>
</evidence>
<keyword evidence="1" id="KW-0472">Membrane</keyword>
<reference evidence="4" key="1">
    <citation type="submission" date="2021-02" db="EMBL/GenBank/DDBJ databases">
        <authorList>
            <person name="Nowell W R."/>
        </authorList>
    </citation>
    <scope>NUCLEOTIDE SEQUENCE</scope>
</reference>
<accession>A0A815WUH2</accession>
<dbReference type="EMBL" id="CAJNOR010005182">
    <property type="protein sequence ID" value="CAF1549860.1"/>
    <property type="molecule type" value="Genomic_DNA"/>
</dbReference>
<evidence type="ECO:0000256" key="2">
    <source>
        <dbReference type="SAM" id="SignalP"/>
    </source>
</evidence>
<dbReference type="SUPFAM" id="SSF50242">
    <property type="entry name" value="TIMP-like"/>
    <property type="match status" value="1"/>
</dbReference>
<evidence type="ECO:0000256" key="1">
    <source>
        <dbReference type="SAM" id="Phobius"/>
    </source>
</evidence>
<proteinExistence type="predicted"/>
<comment type="caution">
    <text evidence="4">The sequence shown here is derived from an EMBL/GenBank/DDBJ whole genome shotgun (WGS) entry which is preliminary data.</text>
</comment>
<dbReference type="EMBL" id="CAJNOJ010000203">
    <property type="protein sequence ID" value="CAF1285315.1"/>
    <property type="molecule type" value="Genomic_DNA"/>
</dbReference>
<organism evidence="4 5">
    <name type="scientific">Adineta ricciae</name>
    <name type="common">Rotifer</name>
    <dbReference type="NCBI Taxonomy" id="249248"/>
    <lineage>
        <taxon>Eukaryota</taxon>
        <taxon>Metazoa</taxon>
        <taxon>Spiralia</taxon>
        <taxon>Gnathifera</taxon>
        <taxon>Rotifera</taxon>
        <taxon>Eurotatoria</taxon>
        <taxon>Bdelloidea</taxon>
        <taxon>Adinetida</taxon>
        <taxon>Adinetidae</taxon>
        <taxon>Adineta</taxon>
    </lineage>
</organism>
<keyword evidence="1" id="KW-0812">Transmembrane</keyword>
<feature type="signal peptide" evidence="2">
    <location>
        <begin position="1"/>
        <end position="23"/>
    </location>
</feature>
<keyword evidence="1" id="KW-1133">Transmembrane helix</keyword>
<protein>
    <submittedName>
        <fullName evidence="4">Uncharacterized protein</fullName>
    </submittedName>
</protein>
<feature type="transmembrane region" description="Helical" evidence="1">
    <location>
        <begin position="152"/>
        <end position="170"/>
    </location>
</feature>
<evidence type="ECO:0000313" key="3">
    <source>
        <dbReference type="EMBL" id="CAF1285315.1"/>
    </source>
</evidence>
<feature type="chain" id="PRO_5036229245" evidence="2">
    <location>
        <begin position="24"/>
        <end position="174"/>
    </location>
</feature>
<dbReference type="Gene3D" id="2.40.50.120">
    <property type="match status" value="1"/>
</dbReference>
<dbReference type="Proteomes" id="UP000663852">
    <property type="component" value="Unassembled WGS sequence"/>
</dbReference>
<sequence>MTLRYTVFFIILFSSGCVELINSCSCASDITLEKSFADATVVFTGKAVRTKPGSTKDDYQITFEVDRVFKGSVPPNGRVIVSTPYESAACGVPISAGQNWQVWTKGTDDSLKVSACGRSTNEATRDLNFLNQHYIPRSSANLQSSSTYRCQYSLIITIASFFVFLGYHSFSFNR</sequence>
<evidence type="ECO:0000313" key="4">
    <source>
        <dbReference type="EMBL" id="CAF1549860.1"/>
    </source>
</evidence>
<gene>
    <name evidence="3" type="ORF">EDS130_LOCUS29785</name>
    <name evidence="4" type="ORF">XAT740_LOCUS42808</name>
</gene>
<dbReference type="OrthoDB" id="10333718at2759"/>